<dbReference type="OrthoDB" id="2158839at2759"/>
<feature type="non-terminal residue" evidence="1">
    <location>
        <position position="62"/>
    </location>
</feature>
<proteinExistence type="predicted"/>
<reference evidence="1 2" key="1">
    <citation type="submission" date="2014-04" db="EMBL/GenBank/DDBJ databases">
        <authorList>
            <consortium name="DOE Joint Genome Institute"/>
            <person name="Kuo A."/>
            <person name="Kohler A."/>
            <person name="Jargeat P."/>
            <person name="Nagy L.G."/>
            <person name="Floudas D."/>
            <person name="Copeland A."/>
            <person name="Barry K.W."/>
            <person name="Cichocki N."/>
            <person name="Veneault-Fourrey C."/>
            <person name="LaButti K."/>
            <person name="Lindquist E.A."/>
            <person name="Lipzen A."/>
            <person name="Lundell T."/>
            <person name="Morin E."/>
            <person name="Murat C."/>
            <person name="Sun H."/>
            <person name="Tunlid A."/>
            <person name="Henrissat B."/>
            <person name="Grigoriev I.V."/>
            <person name="Hibbett D.S."/>
            <person name="Martin F."/>
            <person name="Nordberg H.P."/>
            <person name="Cantor M.N."/>
            <person name="Hua S.X."/>
        </authorList>
    </citation>
    <scope>NUCLEOTIDE SEQUENCE [LARGE SCALE GENOMIC DNA]</scope>
    <source>
        <strain evidence="1 2">Ve08.2h10</strain>
    </source>
</reference>
<organism evidence="1 2">
    <name type="scientific">Paxillus rubicundulus Ve08.2h10</name>
    <dbReference type="NCBI Taxonomy" id="930991"/>
    <lineage>
        <taxon>Eukaryota</taxon>
        <taxon>Fungi</taxon>
        <taxon>Dikarya</taxon>
        <taxon>Basidiomycota</taxon>
        <taxon>Agaricomycotina</taxon>
        <taxon>Agaricomycetes</taxon>
        <taxon>Agaricomycetidae</taxon>
        <taxon>Boletales</taxon>
        <taxon>Paxilineae</taxon>
        <taxon>Paxillaceae</taxon>
        <taxon>Paxillus</taxon>
    </lineage>
</organism>
<dbReference type="InParanoid" id="A0A0D0DKW6"/>
<name>A0A0D0DKW6_9AGAM</name>
<sequence>SPSLTACSICLGRFHHNVIYCNTTQTWDKAHPTFAERRHAALYTKSGQLLCCKWQKDEGCSD</sequence>
<dbReference type="Proteomes" id="UP000054538">
    <property type="component" value="Unassembled WGS sequence"/>
</dbReference>
<feature type="non-terminal residue" evidence="1">
    <location>
        <position position="1"/>
    </location>
</feature>
<dbReference type="HOGENOM" id="CLU_131643_2_1_1"/>
<protein>
    <submittedName>
        <fullName evidence="1">Uncharacterized protein</fullName>
    </submittedName>
</protein>
<reference evidence="2" key="2">
    <citation type="submission" date="2015-01" db="EMBL/GenBank/DDBJ databases">
        <title>Evolutionary Origins and Diversification of the Mycorrhizal Mutualists.</title>
        <authorList>
            <consortium name="DOE Joint Genome Institute"/>
            <consortium name="Mycorrhizal Genomics Consortium"/>
            <person name="Kohler A."/>
            <person name="Kuo A."/>
            <person name="Nagy L.G."/>
            <person name="Floudas D."/>
            <person name="Copeland A."/>
            <person name="Barry K.W."/>
            <person name="Cichocki N."/>
            <person name="Veneault-Fourrey C."/>
            <person name="LaButti K."/>
            <person name="Lindquist E.A."/>
            <person name="Lipzen A."/>
            <person name="Lundell T."/>
            <person name="Morin E."/>
            <person name="Murat C."/>
            <person name="Riley R."/>
            <person name="Ohm R."/>
            <person name="Sun H."/>
            <person name="Tunlid A."/>
            <person name="Henrissat B."/>
            <person name="Grigoriev I.V."/>
            <person name="Hibbett D.S."/>
            <person name="Martin F."/>
        </authorList>
    </citation>
    <scope>NUCLEOTIDE SEQUENCE [LARGE SCALE GENOMIC DNA]</scope>
    <source>
        <strain evidence="2">Ve08.2h10</strain>
    </source>
</reference>
<dbReference type="EMBL" id="KN825339">
    <property type="protein sequence ID" value="KIK91858.1"/>
    <property type="molecule type" value="Genomic_DNA"/>
</dbReference>
<evidence type="ECO:0000313" key="1">
    <source>
        <dbReference type="EMBL" id="KIK91858.1"/>
    </source>
</evidence>
<keyword evidence="2" id="KW-1185">Reference proteome</keyword>
<gene>
    <name evidence="1" type="ORF">PAXRUDRAFT_68972</name>
</gene>
<evidence type="ECO:0000313" key="2">
    <source>
        <dbReference type="Proteomes" id="UP000054538"/>
    </source>
</evidence>
<accession>A0A0D0DKW6</accession>
<dbReference type="AlphaFoldDB" id="A0A0D0DKW6"/>